<dbReference type="AlphaFoldDB" id="A0A430AC11"/>
<accession>A0A430AC11</accession>
<name>A0A430AC11_9ENTE</name>
<protein>
    <submittedName>
        <fullName evidence="2">Sulfurtransferase-like selenium metabolism protein YedF</fullName>
    </submittedName>
</protein>
<keyword evidence="2" id="KW-0808">Transferase</keyword>
<reference evidence="2 3" key="1">
    <citation type="submission" date="2017-05" db="EMBL/GenBank/DDBJ databases">
        <title>Vagococcus spp. assemblies.</title>
        <authorList>
            <person name="Gulvik C.A."/>
        </authorList>
    </citation>
    <scope>NUCLEOTIDE SEQUENCE [LARGE SCALE GENOMIC DNA]</scope>
    <source>
        <strain evidence="2 3">CCUG 41755</strain>
    </source>
</reference>
<dbReference type="InterPro" id="IPR001455">
    <property type="entry name" value="TusA-like"/>
</dbReference>
<dbReference type="Gene3D" id="3.30.110.40">
    <property type="entry name" value="TusA-like domain"/>
    <property type="match status" value="1"/>
</dbReference>
<evidence type="ECO:0000259" key="1">
    <source>
        <dbReference type="Pfam" id="PF01206"/>
    </source>
</evidence>
<dbReference type="Proteomes" id="UP000287101">
    <property type="component" value="Unassembled WGS sequence"/>
</dbReference>
<evidence type="ECO:0000313" key="3">
    <source>
        <dbReference type="Proteomes" id="UP000287101"/>
    </source>
</evidence>
<dbReference type="SUPFAM" id="SSF75169">
    <property type="entry name" value="DsrEFH-like"/>
    <property type="match status" value="1"/>
</dbReference>
<dbReference type="SUPFAM" id="SSF64307">
    <property type="entry name" value="SirA-like"/>
    <property type="match status" value="1"/>
</dbReference>
<dbReference type="InterPro" id="IPR003787">
    <property type="entry name" value="Sulphur_relay_DsrE/F-like"/>
</dbReference>
<dbReference type="Pfam" id="PF01206">
    <property type="entry name" value="TusA"/>
    <property type="match status" value="1"/>
</dbReference>
<gene>
    <name evidence="2" type="ORF">CBF31_01660</name>
</gene>
<evidence type="ECO:0000313" key="2">
    <source>
        <dbReference type="EMBL" id="RSU04752.1"/>
    </source>
</evidence>
<dbReference type="Gene3D" id="3.40.1260.10">
    <property type="entry name" value="DsrEFH-like"/>
    <property type="match status" value="1"/>
</dbReference>
<dbReference type="InterPro" id="IPR036868">
    <property type="entry name" value="TusA-like_sf"/>
</dbReference>
<organism evidence="2 3">
    <name type="scientific">Vagococcus fessus</name>
    <dbReference type="NCBI Taxonomy" id="120370"/>
    <lineage>
        <taxon>Bacteria</taxon>
        <taxon>Bacillati</taxon>
        <taxon>Bacillota</taxon>
        <taxon>Bacilli</taxon>
        <taxon>Lactobacillales</taxon>
        <taxon>Enterococcaceae</taxon>
        <taxon>Vagococcus</taxon>
    </lineage>
</organism>
<dbReference type="RefSeq" id="WP_126830324.1">
    <property type="nucleotide sequence ID" value="NZ_CBCRYB010000002.1"/>
</dbReference>
<sequence>MEMINCIGEACPLPVIKTKKALRENNQVTVLVDNEIATQNLAKMSKQLGFTCQTTQLDEKKYNVVISKDGTIEEETCEIMTSPVSETGEYIVAVSSNQMGGGEEELGKILIKGFLYALTEQDVLPKKILFYNSGVYLATKNSESLEDLRQLADKGVEIESCGLCADYYQVKDKLAVGSVTNMYSILETMRQYHTVKPS</sequence>
<dbReference type="OrthoDB" id="9801500at2"/>
<feature type="domain" description="UPF0033" evidence="1">
    <location>
        <begin position="3"/>
        <end position="68"/>
    </location>
</feature>
<dbReference type="InterPro" id="IPR019870">
    <property type="entry name" value="Se_metab_YedF"/>
</dbReference>
<dbReference type="NCBIfam" id="TIGR03527">
    <property type="entry name" value="selenium_YedF"/>
    <property type="match status" value="1"/>
</dbReference>
<proteinExistence type="predicted"/>
<dbReference type="Pfam" id="PF02635">
    <property type="entry name" value="DsrE"/>
    <property type="match status" value="1"/>
</dbReference>
<dbReference type="GO" id="GO:0016740">
    <property type="term" value="F:transferase activity"/>
    <property type="evidence" value="ECO:0007669"/>
    <property type="project" value="UniProtKB-KW"/>
</dbReference>
<comment type="caution">
    <text evidence="2">The sequence shown here is derived from an EMBL/GenBank/DDBJ whole genome shotgun (WGS) entry which is preliminary data.</text>
</comment>
<keyword evidence="3" id="KW-1185">Reference proteome</keyword>
<dbReference type="InterPro" id="IPR027396">
    <property type="entry name" value="DsrEFH-like"/>
</dbReference>
<dbReference type="EMBL" id="NGJY01000001">
    <property type="protein sequence ID" value="RSU04752.1"/>
    <property type="molecule type" value="Genomic_DNA"/>
</dbReference>